<feature type="region of interest" description="Disordered" evidence="1">
    <location>
        <begin position="625"/>
        <end position="663"/>
    </location>
</feature>
<feature type="non-terminal residue" evidence="3">
    <location>
        <position position="1"/>
    </location>
</feature>
<dbReference type="GO" id="GO:0034511">
    <property type="term" value="F:U3 snoRNA binding"/>
    <property type="evidence" value="ECO:0007669"/>
    <property type="project" value="TreeGrafter"/>
</dbReference>
<dbReference type="GO" id="GO:0000479">
    <property type="term" value="P:endonucleolytic cleavage of tricistronic rRNA transcript (SSU-rRNA, 5.8S rRNA, LSU-rRNA)"/>
    <property type="evidence" value="ECO:0007669"/>
    <property type="project" value="TreeGrafter"/>
</dbReference>
<feature type="compositionally biased region" description="Basic residues" evidence="1">
    <location>
        <begin position="818"/>
        <end position="830"/>
    </location>
</feature>
<feature type="non-terminal residue" evidence="3">
    <location>
        <position position="830"/>
    </location>
</feature>
<gene>
    <name evidence="3" type="ORF">HaLaN_04781</name>
</gene>
<dbReference type="GO" id="GO:0000462">
    <property type="term" value="P:maturation of SSU-rRNA from tricistronic rRNA transcript (SSU-rRNA, 5.8S rRNA, LSU-rRNA)"/>
    <property type="evidence" value="ECO:0007669"/>
    <property type="project" value="TreeGrafter"/>
</dbReference>
<dbReference type="PANTHER" id="PTHR12858:SF2">
    <property type="entry name" value="RIBOSOME BIOGENESIS PROTEIN BMS1 HOMOLOG"/>
    <property type="match status" value="1"/>
</dbReference>
<evidence type="ECO:0000313" key="3">
    <source>
        <dbReference type="EMBL" id="GFH09605.1"/>
    </source>
</evidence>
<feature type="region of interest" description="Disordered" evidence="1">
    <location>
        <begin position="134"/>
        <end position="171"/>
    </location>
</feature>
<reference evidence="3 4" key="1">
    <citation type="submission" date="2020-02" db="EMBL/GenBank/DDBJ databases">
        <title>Draft genome sequence of Haematococcus lacustris strain NIES-144.</title>
        <authorList>
            <person name="Morimoto D."/>
            <person name="Nakagawa S."/>
            <person name="Yoshida T."/>
            <person name="Sawayama S."/>
        </authorList>
    </citation>
    <scope>NUCLEOTIDE SEQUENCE [LARGE SCALE GENOMIC DNA]</scope>
    <source>
        <strain evidence="3 4">NIES-144</strain>
    </source>
</reference>
<dbReference type="PANTHER" id="PTHR12858">
    <property type="entry name" value="RIBOSOME BIOGENESIS PROTEIN"/>
    <property type="match status" value="1"/>
</dbReference>
<sequence length="830" mass="90992">LDSSRVLLPPTLLSHWEQPEAVQGLRNRFVTGDWAQGQQRSGARPQEDAGEGEEDGEGSDEVFGDVEDMETGARFTPRDTGGDEVLAAAQNAILQSQAEELRQKRAAKKAAFDAQYDAKGAKGVFVDGAANGTSGAGDADGSDGEEGERPAGGSSGDRTAKGRGPADQAKEETYYDAVKREMVAKAAATRSALDALDPASRKLLEGLRPGSYVRMRFTGMPCELVMHHDPRTPLLVGGLGQNEDKMGMMKLRFKRHRWFPKILKTRDPLVFSMGWRRFQSLPVYALEDHNRRLRAIKYTPEHMHCMAANEDKMGMMKLRFKRHRWFPKILKTRDPLVFSMGWRRFQSLPVYALEDHNRRLRAIKYTPEHMHCMAAVYGPLAPQNTGVVAIQNTSSSVAGWRVSGTGVVLELDADLRVVKKLKLVGRPVKVSHHTAFIQGMFNSQLEAAKFEGAAVRTVSGIRGTIKKAMRAGGNHKLREGDFRASFEDKILMSDLVFLRAWAAVELPRFHNPVTNLLAAQDRVARDLKPAKKKALKAAGLPLPQPSTAAGLPPSAPSNPSEAQALLAKPLVAQDQGRHALDQGHGSGPLPNFQPAARFSGAQSGRVFKLGSQGLGYYPDSGLNKDGRAAAPTHTTLLPAPGPVHSSAPGSSGGAPPASGAAGWLGMRTTGELRRAVGQGAPRQPDSLYRDIVRAPRQFNPLKIPKTLQAALPFKTKPKVMVARPKNGRKTLDQKRAVVLEPGERKAVTLLQQLQTIRNEKAAKRREQQARKSGERAKKQEIEASWRGKLNKERRKDRYREQGKEQKRRDMEAEGGGRAAKKARRNSRASG</sequence>
<dbReference type="GO" id="GO:0030686">
    <property type="term" value="C:90S preribosome"/>
    <property type="evidence" value="ECO:0007669"/>
    <property type="project" value="TreeGrafter"/>
</dbReference>
<dbReference type="AlphaFoldDB" id="A0A699YK04"/>
<dbReference type="EMBL" id="BLLF01000247">
    <property type="protein sequence ID" value="GFH09605.1"/>
    <property type="molecule type" value="Genomic_DNA"/>
</dbReference>
<evidence type="ECO:0000256" key="1">
    <source>
        <dbReference type="SAM" id="MobiDB-lite"/>
    </source>
</evidence>
<feature type="region of interest" description="Disordered" evidence="1">
    <location>
        <begin position="32"/>
        <end position="83"/>
    </location>
</feature>
<accession>A0A699YK04</accession>
<name>A0A699YK04_HAELA</name>
<feature type="compositionally biased region" description="Basic and acidic residues" evidence="1">
    <location>
        <begin position="758"/>
        <end position="811"/>
    </location>
</feature>
<feature type="compositionally biased region" description="Acidic residues" evidence="1">
    <location>
        <begin position="48"/>
        <end position="70"/>
    </location>
</feature>
<feature type="compositionally biased region" description="Low complexity" evidence="1">
    <location>
        <begin position="628"/>
        <end position="661"/>
    </location>
</feature>
<dbReference type="Proteomes" id="UP000485058">
    <property type="component" value="Unassembled WGS sequence"/>
</dbReference>
<feature type="domain" description="Ribosome biogenesis protein BMS1/TSR1 C-terminal" evidence="2">
    <location>
        <begin position="92"/>
        <end position="504"/>
    </location>
</feature>
<dbReference type="InterPro" id="IPR007034">
    <property type="entry name" value="BMS1_TSR1_C"/>
</dbReference>
<feature type="region of interest" description="Disordered" evidence="1">
    <location>
        <begin position="758"/>
        <end position="830"/>
    </location>
</feature>
<organism evidence="3 4">
    <name type="scientific">Haematococcus lacustris</name>
    <name type="common">Green alga</name>
    <name type="synonym">Haematococcus pluvialis</name>
    <dbReference type="NCBI Taxonomy" id="44745"/>
    <lineage>
        <taxon>Eukaryota</taxon>
        <taxon>Viridiplantae</taxon>
        <taxon>Chlorophyta</taxon>
        <taxon>core chlorophytes</taxon>
        <taxon>Chlorophyceae</taxon>
        <taxon>CS clade</taxon>
        <taxon>Chlamydomonadales</taxon>
        <taxon>Haematococcaceae</taxon>
        <taxon>Haematococcus</taxon>
    </lineage>
</organism>
<protein>
    <submittedName>
        <fullName evidence="3">Bms1-type G domain-containing protein</fullName>
    </submittedName>
</protein>
<dbReference type="SMART" id="SM01362">
    <property type="entry name" value="DUF663"/>
    <property type="match status" value="1"/>
</dbReference>
<keyword evidence="4" id="KW-1185">Reference proteome</keyword>
<dbReference type="GO" id="GO:0005525">
    <property type="term" value="F:GTP binding"/>
    <property type="evidence" value="ECO:0007669"/>
    <property type="project" value="TreeGrafter"/>
</dbReference>
<feature type="region of interest" description="Disordered" evidence="1">
    <location>
        <begin position="534"/>
        <end position="562"/>
    </location>
</feature>
<evidence type="ECO:0000259" key="2">
    <source>
        <dbReference type="SMART" id="SM01362"/>
    </source>
</evidence>
<evidence type="ECO:0000313" key="4">
    <source>
        <dbReference type="Proteomes" id="UP000485058"/>
    </source>
</evidence>
<dbReference type="Pfam" id="PF04950">
    <property type="entry name" value="RIBIOP_C"/>
    <property type="match status" value="2"/>
</dbReference>
<dbReference type="InterPro" id="IPR039761">
    <property type="entry name" value="Bms1/Tsr1"/>
</dbReference>
<proteinExistence type="predicted"/>
<dbReference type="GO" id="GO:0003924">
    <property type="term" value="F:GTPase activity"/>
    <property type="evidence" value="ECO:0007669"/>
    <property type="project" value="TreeGrafter"/>
</dbReference>
<comment type="caution">
    <text evidence="3">The sequence shown here is derived from an EMBL/GenBank/DDBJ whole genome shotgun (WGS) entry which is preliminary data.</text>
</comment>